<dbReference type="PANTHER" id="PTHR16932:SF18">
    <property type="entry name" value="INTERFERON, ALPHA-INDUCIBLE PROTEIN 27-LIKE 2"/>
    <property type="match status" value="1"/>
</dbReference>
<feature type="region of interest" description="Disordered" evidence="6">
    <location>
        <begin position="123"/>
        <end position="162"/>
    </location>
</feature>
<evidence type="ECO:0000256" key="5">
    <source>
        <dbReference type="ARBA" id="ARBA00023136"/>
    </source>
</evidence>
<feature type="compositionally biased region" description="Polar residues" evidence="6">
    <location>
        <begin position="137"/>
        <end position="147"/>
    </location>
</feature>
<dbReference type="PANTHER" id="PTHR16932">
    <property type="entry name" value="INTERFERON ALPHA-INDUCIBLE PROTEIN 27"/>
    <property type="match status" value="1"/>
</dbReference>
<evidence type="ECO:0000256" key="2">
    <source>
        <dbReference type="ARBA" id="ARBA00007262"/>
    </source>
</evidence>
<accession>A0A8H6T284</accession>
<dbReference type="EMBL" id="JACAZF010000003">
    <property type="protein sequence ID" value="KAF7310333.1"/>
    <property type="molecule type" value="Genomic_DNA"/>
</dbReference>
<dbReference type="Gene3D" id="6.10.110.10">
    <property type="match status" value="1"/>
</dbReference>
<organism evidence="7 8">
    <name type="scientific">Mycena indigotica</name>
    <dbReference type="NCBI Taxonomy" id="2126181"/>
    <lineage>
        <taxon>Eukaryota</taxon>
        <taxon>Fungi</taxon>
        <taxon>Dikarya</taxon>
        <taxon>Basidiomycota</taxon>
        <taxon>Agaricomycotina</taxon>
        <taxon>Agaricomycetes</taxon>
        <taxon>Agaricomycetidae</taxon>
        <taxon>Agaricales</taxon>
        <taxon>Marasmiineae</taxon>
        <taxon>Mycenaceae</taxon>
        <taxon>Mycena</taxon>
    </lineage>
</organism>
<dbReference type="RefSeq" id="XP_037223783.1">
    <property type="nucleotide sequence ID" value="XM_037360898.1"/>
</dbReference>
<dbReference type="InterPro" id="IPR009311">
    <property type="entry name" value="IFI6/IFI27-like"/>
</dbReference>
<evidence type="ECO:0000256" key="3">
    <source>
        <dbReference type="ARBA" id="ARBA00022692"/>
    </source>
</evidence>
<keyword evidence="8" id="KW-1185">Reference proteome</keyword>
<evidence type="ECO:0000256" key="1">
    <source>
        <dbReference type="ARBA" id="ARBA00004141"/>
    </source>
</evidence>
<keyword evidence="4" id="KW-1133">Transmembrane helix</keyword>
<feature type="compositionally biased region" description="Basic and acidic residues" evidence="6">
    <location>
        <begin position="152"/>
        <end position="162"/>
    </location>
</feature>
<evidence type="ECO:0000313" key="8">
    <source>
        <dbReference type="Proteomes" id="UP000636479"/>
    </source>
</evidence>
<comment type="caution">
    <text evidence="7">The sequence shown here is derived from an EMBL/GenBank/DDBJ whole genome shotgun (WGS) entry which is preliminary data.</text>
</comment>
<keyword evidence="3" id="KW-0812">Transmembrane</keyword>
<sequence length="283" mass="28283">MIPKSPPSPPPGPYPTGGFIQMWTYDGVDKTKAVQWLEDITAHLETHGAPRAQWALIALSFLSQDFKAEISQISGCQIEVLHVLDWETLVETVRSFVTQTTHGAVSNLPNETACCVYSSATDAAPPNDQKSDGDGESSANLNQNAGSSHPAAENEKPVGKPRRFFDEHPIAATAATAATAAATATAAAVATAAAAAATAGLIVAAPILVPVALVSTLNVIGFGAGGVVAGSLAAAIQSVFYGGAVTSGSAFAIAQSIGAGGAAFSGAMPMLTAAGAAIGAAVA</sequence>
<keyword evidence="5" id="KW-0472">Membrane</keyword>
<comment type="similarity">
    <text evidence="2">Belongs to the IFI6/IFI27 family.</text>
</comment>
<proteinExistence type="inferred from homology"/>
<comment type="subcellular location">
    <subcellularLocation>
        <location evidence="1">Membrane</location>
        <topology evidence="1">Multi-pass membrane protein</topology>
    </subcellularLocation>
</comment>
<gene>
    <name evidence="7" type="ORF">MIND_00407400</name>
</gene>
<dbReference type="GeneID" id="59343414"/>
<dbReference type="Proteomes" id="UP000636479">
    <property type="component" value="Unassembled WGS sequence"/>
</dbReference>
<dbReference type="GO" id="GO:0016020">
    <property type="term" value="C:membrane"/>
    <property type="evidence" value="ECO:0007669"/>
    <property type="project" value="UniProtKB-SubCell"/>
</dbReference>
<evidence type="ECO:0000256" key="6">
    <source>
        <dbReference type="SAM" id="MobiDB-lite"/>
    </source>
</evidence>
<protein>
    <submittedName>
        <fullName evidence="7">Uncharacterized protein</fullName>
    </submittedName>
</protein>
<reference evidence="7" key="1">
    <citation type="submission" date="2020-05" db="EMBL/GenBank/DDBJ databases">
        <title>Mycena genomes resolve the evolution of fungal bioluminescence.</title>
        <authorList>
            <person name="Tsai I.J."/>
        </authorList>
    </citation>
    <scope>NUCLEOTIDE SEQUENCE</scope>
    <source>
        <strain evidence="7">171206Taipei</strain>
    </source>
</reference>
<dbReference type="Pfam" id="PF06140">
    <property type="entry name" value="Ifi-6-16"/>
    <property type="match status" value="1"/>
</dbReference>
<dbReference type="InterPro" id="IPR038213">
    <property type="entry name" value="IFI6/IFI27-like_sf"/>
</dbReference>
<dbReference type="AlphaFoldDB" id="A0A8H6T284"/>
<name>A0A8H6T284_9AGAR</name>
<evidence type="ECO:0000313" key="7">
    <source>
        <dbReference type="EMBL" id="KAF7310333.1"/>
    </source>
</evidence>
<evidence type="ECO:0000256" key="4">
    <source>
        <dbReference type="ARBA" id="ARBA00022989"/>
    </source>
</evidence>